<dbReference type="SUPFAM" id="SSF46689">
    <property type="entry name" value="Homeodomain-like"/>
    <property type="match status" value="1"/>
</dbReference>
<reference evidence="6 7" key="1">
    <citation type="submission" date="2018-06" db="EMBL/GenBank/DDBJ databases">
        <title>Genomic Encyclopedia of Type Strains, Phase IV (KMG-IV): sequencing the most valuable type-strain genomes for metagenomic binning, comparative biology and taxonomic classification.</title>
        <authorList>
            <person name="Goeker M."/>
        </authorList>
    </citation>
    <scope>NUCLEOTIDE SEQUENCE [LARGE SCALE GENOMIC DNA]</scope>
    <source>
        <strain evidence="6 7">DSM 18048</strain>
    </source>
</reference>
<dbReference type="EMBL" id="QJSX01000018">
    <property type="protein sequence ID" value="PYE50411.1"/>
    <property type="molecule type" value="Genomic_DNA"/>
</dbReference>
<protein>
    <submittedName>
        <fullName evidence="6">TetR family transcriptional regulator</fullName>
    </submittedName>
</protein>
<dbReference type="RefSeq" id="WP_110888369.1">
    <property type="nucleotide sequence ID" value="NZ_QJSX01000018.1"/>
</dbReference>
<proteinExistence type="predicted"/>
<dbReference type="OrthoDB" id="71867at2"/>
<keyword evidence="3" id="KW-0804">Transcription</keyword>
<dbReference type="PROSITE" id="PS50977">
    <property type="entry name" value="HTH_TETR_2"/>
    <property type="match status" value="1"/>
</dbReference>
<dbReference type="AlphaFoldDB" id="A0A318S6P9"/>
<keyword evidence="2 4" id="KW-0238">DNA-binding</keyword>
<gene>
    <name evidence="6" type="ORF">DES52_11828</name>
</gene>
<dbReference type="InterPro" id="IPR025996">
    <property type="entry name" value="MT1864/Rv1816-like_C"/>
</dbReference>
<evidence type="ECO:0000256" key="4">
    <source>
        <dbReference type="PROSITE-ProRule" id="PRU00335"/>
    </source>
</evidence>
<evidence type="ECO:0000256" key="2">
    <source>
        <dbReference type="ARBA" id="ARBA00023125"/>
    </source>
</evidence>
<dbReference type="Proteomes" id="UP000248326">
    <property type="component" value="Unassembled WGS sequence"/>
</dbReference>
<dbReference type="InterPro" id="IPR009057">
    <property type="entry name" value="Homeodomain-like_sf"/>
</dbReference>
<evidence type="ECO:0000313" key="7">
    <source>
        <dbReference type="Proteomes" id="UP000248326"/>
    </source>
</evidence>
<evidence type="ECO:0000313" key="6">
    <source>
        <dbReference type="EMBL" id="PYE50411.1"/>
    </source>
</evidence>
<dbReference type="InterPro" id="IPR036271">
    <property type="entry name" value="Tet_transcr_reg_TetR-rel_C_sf"/>
</dbReference>
<dbReference type="Gene3D" id="1.10.357.10">
    <property type="entry name" value="Tetracycline Repressor, domain 2"/>
    <property type="match status" value="1"/>
</dbReference>
<dbReference type="GO" id="GO:0003677">
    <property type="term" value="F:DNA binding"/>
    <property type="evidence" value="ECO:0007669"/>
    <property type="project" value="UniProtKB-UniRule"/>
</dbReference>
<dbReference type="Pfam" id="PF00440">
    <property type="entry name" value="TetR_N"/>
    <property type="match status" value="1"/>
</dbReference>
<accession>A0A318S6P9</accession>
<evidence type="ECO:0000256" key="1">
    <source>
        <dbReference type="ARBA" id="ARBA00023015"/>
    </source>
</evidence>
<sequence>MPRAGLDSTRVLDAAARIADAEGLAALTVARLAAELKVKPPSLYNHVESLDALRDGLTRRGFRELLDVSRDAAAGRSGYDALNALAYAQRAYAKQHPGLYAAMELPVAQQSENAKRLGGTYVNLILAVLRGYGLEGEEALHHVRVLRAALRGFISLELGGGFGLPLGIDESFDLLLRVLHLGLTDRANHAPGELPHERTA</sequence>
<feature type="DNA-binding region" description="H-T-H motif" evidence="4">
    <location>
        <begin position="28"/>
        <end position="47"/>
    </location>
</feature>
<dbReference type="Pfam" id="PF13305">
    <property type="entry name" value="TetR_C_33"/>
    <property type="match status" value="1"/>
</dbReference>
<evidence type="ECO:0000259" key="5">
    <source>
        <dbReference type="PROSITE" id="PS50977"/>
    </source>
</evidence>
<comment type="caution">
    <text evidence="6">The sequence shown here is derived from an EMBL/GenBank/DDBJ whole genome shotgun (WGS) entry which is preliminary data.</text>
</comment>
<dbReference type="SUPFAM" id="SSF48498">
    <property type="entry name" value="Tetracyclin repressor-like, C-terminal domain"/>
    <property type="match status" value="1"/>
</dbReference>
<feature type="domain" description="HTH tetR-type" evidence="5">
    <location>
        <begin position="5"/>
        <end position="65"/>
    </location>
</feature>
<evidence type="ECO:0000256" key="3">
    <source>
        <dbReference type="ARBA" id="ARBA00023163"/>
    </source>
</evidence>
<keyword evidence="1" id="KW-0805">Transcription regulation</keyword>
<keyword evidence="7" id="KW-1185">Reference proteome</keyword>
<dbReference type="InterPro" id="IPR001647">
    <property type="entry name" value="HTH_TetR"/>
</dbReference>
<organism evidence="6 7">
    <name type="scientific">Deinococcus yavapaiensis KR-236</name>
    <dbReference type="NCBI Taxonomy" id="694435"/>
    <lineage>
        <taxon>Bacteria</taxon>
        <taxon>Thermotogati</taxon>
        <taxon>Deinococcota</taxon>
        <taxon>Deinococci</taxon>
        <taxon>Deinococcales</taxon>
        <taxon>Deinococcaceae</taxon>
        <taxon>Deinococcus</taxon>
    </lineage>
</organism>
<dbReference type="Gene3D" id="1.10.10.60">
    <property type="entry name" value="Homeodomain-like"/>
    <property type="match status" value="1"/>
</dbReference>
<name>A0A318S6P9_9DEIO</name>